<dbReference type="InterPro" id="IPR000700">
    <property type="entry name" value="PAS-assoc_C"/>
</dbReference>
<evidence type="ECO:0000259" key="2">
    <source>
        <dbReference type="PROSITE" id="PS50112"/>
    </source>
</evidence>
<dbReference type="InterPro" id="IPR052163">
    <property type="entry name" value="DGC-Regulatory_Protein"/>
</dbReference>
<dbReference type="SMART" id="SM00086">
    <property type="entry name" value="PAC"/>
    <property type="match status" value="2"/>
</dbReference>
<dbReference type="SMART" id="SM00091">
    <property type="entry name" value="PAS"/>
    <property type="match status" value="2"/>
</dbReference>
<dbReference type="InterPro" id="IPR043128">
    <property type="entry name" value="Rev_trsase/Diguanyl_cyclase"/>
</dbReference>
<sequence>MSDKIDEKELPFKSVLDQTDDVVIITEVEPLNEPFGPKILYVNNAFTTLTGYTQEEVLGKTPRILQGDKTDKNTLKRIRTALEKKEAIHVELLNYAKDQTEYWLDFTIIPIKDSKGRIQYFAAIEHDITERKKLEDAKAMLSALVEFSGEAIIGKNLEGIIQSWNKAARNLYGYTEKEAIDANIKMLFPKERQGELQDIMDKIVRDEHIKGFETVRMHKDGHIIPVSLTIAPIKNARGKIIGASTTARDITQQKINEEKLKHLAEHDVLTGLINRPLFEDRMVQALAIAKRTNCNMAVCFLDIDGFKNINDTYGHNIGDLVLCTAAKCMQKCIRDIDTLARFGGDEFALILSYLNEEKDVIKIVKKLIHLFSKGFLIENYKLKVTLSIGISLYPRDGMNDLLKKADAAMYYVKKHGKNNFIFFNAIDKD</sequence>
<evidence type="ECO:0000259" key="3">
    <source>
        <dbReference type="PROSITE" id="PS50113"/>
    </source>
</evidence>
<feature type="domain" description="GGDEF" evidence="4">
    <location>
        <begin position="294"/>
        <end position="425"/>
    </location>
</feature>
<dbReference type="InterPro" id="IPR035965">
    <property type="entry name" value="PAS-like_dom_sf"/>
</dbReference>
<dbReference type="Pfam" id="PF13426">
    <property type="entry name" value="PAS_9"/>
    <property type="match status" value="2"/>
</dbReference>
<protein>
    <submittedName>
        <fullName evidence="5">Sensory box/GGDEF family protein</fullName>
        <ecNumber evidence="6">2.7.7.65</ecNumber>
    </submittedName>
</protein>
<dbReference type="PROSITE" id="PS50112">
    <property type="entry name" value="PAS"/>
    <property type="match status" value="2"/>
</dbReference>
<feature type="domain" description="PAS" evidence="2">
    <location>
        <begin position="8"/>
        <end position="85"/>
    </location>
</feature>
<feature type="domain" description="PAS" evidence="2">
    <location>
        <begin position="137"/>
        <end position="207"/>
    </location>
</feature>
<dbReference type="PANTHER" id="PTHR46663:SF3">
    <property type="entry name" value="SLL0267 PROTEIN"/>
    <property type="match status" value="1"/>
</dbReference>
<dbReference type="AlphaFoldDB" id="A0A0W0U6J6"/>
<dbReference type="PANTHER" id="PTHR46663">
    <property type="entry name" value="DIGUANYLATE CYCLASE DGCT-RELATED"/>
    <property type="match status" value="1"/>
</dbReference>
<dbReference type="EC" id="2.7.7.65" evidence="6"/>
<reference evidence="5 7" key="1">
    <citation type="submission" date="2015-11" db="EMBL/GenBank/DDBJ databases">
        <title>Genomic analysis of 38 Legionella species identifies large and diverse effector repertoires.</title>
        <authorList>
            <person name="Burstein D."/>
            <person name="Amaro F."/>
            <person name="Zusman T."/>
            <person name="Lifshitz Z."/>
            <person name="Cohen O."/>
            <person name="Gilbert J.A."/>
            <person name="Pupko T."/>
            <person name="Shuman H.A."/>
            <person name="Segal G."/>
        </authorList>
    </citation>
    <scope>NUCLEOTIDE SEQUENCE [LARGE SCALE GENOMIC DNA]</scope>
    <source>
        <strain evidence="5 7">WO-44C</strain>
    </source>
</reference>
<gene>
    <name evidence="6" type="primary">ydaM_1</name>
    <name evidence="5" type="ORF">Lfee_0397</name>
    <name evidence="6" type="ORF">NCTC12022_00050</name>
</gene>
<evidence type="ECO:0000259" key="4">
    <source>
        <dbReference type="PROSITE" id="PS50887"/>
    </source>
</evidence>
<keyword evidence="6" id="KW-0808">Transferase</keyword>
<dbReference type="InterPro" id="IPR000160">
    <property type="entry name" value="GGDEF_dom"/>
</dbReference>
<dbReference type="SMART" id="SM00267">
    <property type="entry name" value="GGDEF"/>
    <property type="match status" value="1"/>
</dbReference>
<dbReference type="EMBL" id="UASS01000001">
    <property type="protein sequence ID" value="SPX59230.1"/>
    <property type="molecule type" value="Genomic_DNA"/>
</dbReference>
<dbReference type="STRING" id="453.Lfee_0397"/>
<dbReference type="EMBL" id="LNYB01000014">
    <property type="protein sequence ID" value="KTD03651.1"/>
    <property type="molecule type" value="Genomic_DNA"/>
</dbReference>
<dbReference type="CDD" id="cd00130">
    <property type="entry name" value="PAS"/>
    <property type="match status" value="2"/>
</dbReference>
<evidence type="ECO:0000313" key="8">
    <source>
        <dbReference type="Proteomes" id="UP000251942"/>
    </source>
</evidence>
<dbReference type="InterPro" id="IPR000014">
    <property type="entry name" value="PAS"/>
</dbReference>
<dbReference type="GO" id="GO:0052621">
    <property type="term" value="F:diguanylate cyclase activity"/>
    <property type="evidence" value="ECO:0007669"/>
    <property type="project" value="UniProtKB-EC"/>
</dbReference>
<feature type="domain" description="PAC" evidence="3">
    <location>
        <begin position="86"/>
        <end position="140"/>
    </location>
</feature>
<dbReference type="PATRIC" id="fig|453.4.peg.430"/>
<dbReference type="NCBIfam" id="TIGR00229">
    <property type="entry name" value="sensory_box"/>
    <property type="match status" value="2"/>
</dbReference>
<reference evidence="6 8" key="2">
    <citation type="submission" date="2018-06" db="EMBL/GenBank/DDBJ databases">
        <authorList>
            <consortium name="Pathogen Informatics"/>
            <person name="Doyle S."/>
        </authorList>
    </citation>
    <scope>NUCLEOTIDE SEQUENCE [LARGE SCALE GENOMIC DNA]</scope>
    <source>
        <strain evidence="6 8">NCTC12022</strain>
    </source>
</reference>
<name>A0A0W0U6J6_9GAMM</name>
<evidence type="ECO:0000313" key="5">
    <source>
        <dbReference type="EMBL" id="KTD03651.1"/>
    </source>
</evidence>
<accession>A0A0W0U6J6</accession>
<evidence type="ECO:0000256" key="1">
    <source>
        <dbReference type="ARBA" id="ARBA00001946"/>
    </source>
</evidence>
<keyword evidence="7" id="KW-1185">Reference proteome</keyword>
<keyword evidence="6" id="KW-0548">Nucleotidyltransferase</keyword>
<dbReference type="SUPFAM" id="SSF55073">
    <property type="entry name" value="Nucleotide cyclase"/>
    <property type="match status" value="1"/>
</dbReference>
<evidence type="ECO:0000313" key="7">
    <source>
        <dbReference type="Proteomes" id="UP000054698"/>
    </source>
</evidence>
<dbReference type="PROSITE" id="PS50113">
    <property type="entry name" value="PAC"/>
    <property type="match status" value="2"/>
</dbReference>
<feature type="domain" description="PAC" evidence="3">
    <location>
        <begin position="210"/>
        <end position="262"/>
    </location>
</feature>
<dbReference type="FunFam" id="3.30.70.270:FF:000001">
    <property type="entry name" value="Diguanylate cyclase domain protein"/>
    <property type="match status" value="1"/>
</dbReference>
<dbReference type="InterPro" id="IPR001610">
    <property type="entry name" value="PAC"/>
</dbReference>
<dbReference type="PROSITE" id="PS50887">
    <property type="entry name" value="GGDEF"/>
    <property type="match status" value="1"/>
</dbReference>
<dbReference type="Gene3D" id="3.30.450.20">
    <property type="entry name" value="PAS domain"/>
    <property type="match status" value="2"/>
</dbReference>
<dbReference type="Gene3D" id="3.30.70.270">
    <property type="match status" value="1"/>
</dbReference>
<dbReference type="CDD" id="cd01949">
    <property type="entry name" value="GGDEF"/>
    <property type="match status" value="1"/>
</dbReference>
<evidence type="ECO:0000313" key="6">
    <source>
        <dbReference type="EMBL" id="SPX59230.1"/>
    </source>
</evidence>
<dbReference type="Pfam" id="PF00990">
    <property type="entry name" value="GGDEF"/>
    <property type="match status" value="1"/>
</dbReference>
<organism evidence="5 7">
    <name type="scientific">Legionella feeleii</name>
    <dbReference type="NCBI Taxonomy" id="453"/>
    <lineage>
        <taxon>Bacteria</taxon>
        <taxon>Pseudomonadati</taxon>
        <taxon>Pseudomonadota</taxon>
        <taxon>Gammaproteobacteria</taxon>
        <taxon>Legionellales</taxon>
        <taxon>Legionellaceae</taxon>
        <taxon>Legionella</taxon>
    </lineage>
</organism>
<proteinExistence type="predicted"/>
<dbReference type="SUPFAM" id="SSF55785">
    <property type="entry name" value="PYP-like sensor domain (PAS domain)"/>
    <property type="match status" value="2"/>
</dbReference>
<comment type="cofactor">
    <cofactor evidence="1">
        <name>Mg(2+)</name>
        <dbReference type="ChEBI" id="CHEBI:18420"/>
    </cofactor>
</comment>
<dbReference type="Proteomes" id="UP000054698">
    <property type="component" value="Unassembled WGS sequence"/>
</dbReference>
<dbReference type="RefSeq" id="WP_058443617.1">
    <property type="nucleotide sequence ID" value="NZ_CAAAHT010000025.1"/>
</dbReference>
<dbReference type="InterPro" id="IPR029787">
    <property type="entry name" value="Nucleotide_cyclase"/>
</dbReference>
<dbReference type="OrthoDB" id="9803824at2"/>
<dbReference type="Proteomes" id="UP000251942">
    <property type="component" value="Unassembled WGS sequence"/>
</dbReference>
<dbReference type="NCBIfam" id="TIGR00254">
    <property type="entry name" value="GGDEF"/>
    <property type="match status" value="1"/>
</dbReference>